<evidence type="ECO:0000313" key="3">
    <source>
        <dbReference type="Proteomes" id="UP000769157"/>
    </source>
</evidence>
<comment type="caution">
    <text evidence="2">The sequence shown here is derived from an EMBL/GenBank/DDBJ whole genome shotgun (WGS) entry which is preliminary data.</text>
</comment>
<dbReference type="EMBL" id="JAEUBE010000295">
    <property type="protein sequence ID" value="KAH3665514.1"/>
    <property type="molecule type" value="Genomic_DNA"/>
</dbReference>
<sequence>MENRISELNGMEFKSLNTFRMLSSGFSCSLSNRKLWLPSIEACRRSAVLWVNTLTLTPRTGSLVGSQILWNLISSTELTIELLDADSSACFLSSFTLSRYDCGYTSNVSGVVTNVATRAITMNMEYVFWDRIPALSPVFKTTISTIPLQDMRTPTAKLSRLYSPNTLEATNPPKTLPTSATTTMQTI</sequence>
<dbReference type="Proteomes" id="UP000769157">
    <property type="component" value="Unassembled WGS sequence"/>
</dbReference>
<reference evidence="2" key="2">
    <citation type="submission" date="2021-01" db="EMBL/GenBank/DDBJ databases">
        <authorList>
            <person name="Schikora-Tamarit M.A."/>
        </authorList>
    </citation>
    <scope>NUCLEOTIDE SEQUENCE</scope>
    <source>
        <strain evidence="2">CBS6075</strain>
    </source>
</reference>
<gene>
    <name evidence="2" type="ORF">OGAPHI_003700</name>
</gene>
<keyword evidence="3" id="KW-1185">Reference proteome</keyword>
<name>A0A9P8P5T5_9ASCO</name>
<evidence type="ECO:0000256" key="1">
    <source>
        <dbReference type="SAM" id="MobiDB-lite"/>
    </source>
</evidence>
<proteinExistence type="predicted"/>
<dbReference type="AlphaFoldDB" id="A0A9P8P5T5"/>
<reference evidence="2" key="1">
    <citation type="journal article" date="2021" name="Open Biol.">
        <title>Shared evolutionary footprints suggest mitochondrial oxidative damage underlies multiple complex I losses in fungi.</title>
        <authorList>
            <person name="Schikora-Tamarit M.A."/>
            <person name="Marcet-Houben M."/>
            <person name="Nosek J."/>
            <person name="Gabaldon T."/>
        </authorList>
    </citation>
    <scope>NUCLEOTIDE SEQUENCE</scope>
    <source>
        <strain evidence="2">CBS6075</strain>
    </source>
</reference>
<evidence type="ECO:0000313" key="2">
    <source>
        <dbReference type="EMBL" id="KAH3665514.1"/>
    </source>
</evidence>
<dbReference type="RefSeq" id="XP_046060718.1">
    <property type="nucleotide sequence ID" value="XM_046204701.1"/>
</dbReference>
<protein>
    <submittedName>
        <fullName evidence="2">Uncharacterized protein</fullName>
    </submittedName>
</protein>
<accession>A0A9P8P5T5</accession>
<feature type="region of interest" description="Disordered" evidence="1">
    <location>
        <begin position="164"/>
        <end position="187"/>
    </location>
</feature>
<dbReference type="OrthoDB" id="10582042at2759"/>
<dbReference type="GeneID" id="70235665"/>
<organism evidence="2 3">
    <name type="scientific">Ogataea philodendri</name>
    <dbReference type="NCBI Taxonomy" id="1378263"/>
    <lineage>
        <taxon>Eukaryota</taxon>
        <taxon>Fungi</taxon>
        <taxon>Dikarya</taxon>
        <taxon>Ascomycota</taxon>
        <taxon>Saccharomycotina</taxon>
        <taxon>Pichiomycetes</taxon>
        <taxon>Pichiales</taxon>
        <taxon>Pichiaceae</taxon>
        <taxon>Ogataea</taxon>
    </lineage>
</organism>